<protein>
    <recommendedName>
        <fullName evidence="11">Phosphoribosyl-ATP pyrophosphatase</fullName>
        <shortName evidence="11">PRA-PH</shortName>
        <ecNumber evidence="11">3.6.1.31</ecNumber>
    </recommendedName>
</protein>
<dbReference type="EC" id="3.6.1.31" evidence="11"/>
<evidence type="ECO:0000256" key="2">
    <source>
        <dbReference type="ARBA" id="ARBA00004496"/>
    </source>
</evidence>
<organism evidence="12 13">
    <name type="scientific">Neorhizobium huautlense</name>
    <dbReference type="NCBI Taxonomy" id="67774"/>
    <lineage>
        <taxon>Bacteria</taxon>
        <taxon>Pseudomonadati</taxon>
        <taxon>Pseudomonadota</taxon>
        <taxon>Alphaproteobacteria</taxon>
        <taxon>Hyphomicrobiales</taxon>
        <taxon>Rhizobiaceae</taxon>
        <taxon>Rhizobium/Agrobacterium group</taxon>
        <taxon>Neorhizobium</taxon>
    </lineage>
</organism>
<keyword evidence="6 11" id="KW-0028">Amino-acid biosynthesis</keyword>
<dbReference type="PANTHER" id="PTHR42945">
    <property type="entry name" value="HISTIDINE BIOSYNTHESIS BIFUNCTIONAL PROTEIN"/>
    <property type="match status" value="1"/>
</dbReference>
<evidence type="ECO:0000256" key="9">
    <source>
        <dbReference type="ARBA" id="ARBA00022840"/>
    </source>
</evidence>
<evidence type="ECO:0000256" key="11">
    <source>
        <dbReference type="HAMAP-Rule" id="MF_01020"/>
    </source>
</evidence>
<evidence type="ECO:0000256" key="6">
    <source>
        <dbReference type="ARBA" id="ARBA00022605"/>
    </source>
</evidence>
<dbReference type="Proteomes" id="UP001241472">
    <property type="component" value="Unassembled WGS sequence"/>
</dbReference>
<evidence type="ECO:0000256" key="3">
    <source>
        <dbReference type="ARBA" id="ARBA00005204"/>
    </source>
</evidence>
<sequence>MGGFSLNDLEKIVAERAMASPDQSWTAKLVAAGQTKAAKKLGEEATETVIAAVAQDRKELVGESADLLYHLLVVLKIADIPLQDVLDELQRRTGQSGLQEKASRQPS</sequence>
<dbReference type="SUPFAM" id="SSF101386">
    <property type="entry name" value="all-alpha NTP pyrophosphatases"/>
    <property type="match status" value="1"/>
</dbReference>
<dbReference type="Pfam" id="PF01503">
    <property type="entry name" value="PRA-PH"/>
    <property type="match status" value="1"/>
</dbReference>
<keyword evidence="10 11" id="KW-0368">Histidine biosynthesis</keyword>
<evidence type="ECO:0000256" key="1">
    <source>
        <dbReference type="ARBA" id="ARBA00001460"/>
    </source>
</evidence>
<dbReference type="HAMAP" id="MF_01020">
    <property type="entry name" value="HisE"/>
    <property type="match status" value="1"/>
</dbReference>
<comment type="similarity">
    <text evidence="4 11">Belongs to the PRA-PH family.</text>
</comment>
<dbReference type="EMBL" id="JAUSRF010000035">
    <property type="protein sequence ID" value="MDP9840714.1"/>
    <property type="molecule type" value="Genomic_DNA"/>
</dbReference>
<dbReference type="NCBIfam" id="NF001611">
    <property type="entry name" value="PRK00400.1-3"/>
    <property type="match status" value="1"/>
</dbReference>
<dbReference type="Gene3D" id="1.10.287.1080">
    <property type="entry name" value="MazG-like"/>
    <property type="match status" value="1"/>
</dbReference>
<evidence type="ECO:0000256" key="4">
    <source>
        <dbReference type="ARBA" id="ARBA00009392"/>
    </source>
</evidence>
<dbReference type="PANTHER" id="PTHR42945:SF9">
    <property type="entry name" value="HISTIDINE BIOSYNTHESIS BIFUNCTIONAL PROTEIN HISIE"/>
    <property type="match status" value="1"/>
</dbReference>
<comment type="subcellular location">
    <subcellularLocation>
        <location evidence="2 11">Cytoplasm</location>
    </subcellularLocation>
</comment>
<keyword evidence="5 11" id="KW-0963">Cytoplasm</keyword>
<dbReference type="GO" id="GO:0004636">
    <property type="term" value="F:phosphoribosyl-ATP diphosphatase activity"/>
    <property type="evidence" value="ECO:0007669"/>
    <property type="project" value="UniProtKB-EC"/>
</dbReference>
<name>A0ABT9Q420_9HYPH</name>
<accession>A0ABT9Q420</accession>
<proteinExistence type="inferred from homology"/>
<reference evidence="12 13" key="1">
    <citation type="submission" date="2023-07" db="EMBL/GenBank/DDBJ databases">
        <title>Sorghum-associated microbial communities from plants grown in Nebraska, USA.</title>
        <authorList>
            <person name="Schachtman D."/>
        </authorList>
    </citation>
    <scope>NUCLEOTIDE SEQUENCE [LARGE SCALE GENOMIC DNA]</scope>
    <source>
        <strain evidence="12 13">DS1307</strain>
    </source>
</reference>
<evidence type="ECO:0000256" key="7">
    <source>
        <dbReference type="ARBA" id="ARBA00022741"/>
    </source>
</evidence>
<comment type="caution">
    <text evidence="12">The sequence shown here is derived from an EMBL/GenBank/DDBJ whole genome shotgun (WGS) entry which is preliminary data.</text>
</comment>
<evidence type="ECO:0000313" key="12">
    <source>
        <dbReference type="EMBL" id="MDP9840714.1"/>
    </source>
</evidence>
<dbReference type="NCBIfam" id="TIGR03188">
    <property type="entry name" value="histidine_hisI"/>
    <property type="match status" value="1"/>
</dbReference>
<evidence type="ECO:0000256" key="10">
    <source>
        <dbReference type="ARBA" id="ARBA00023102"/>
    </source>
</evidence>
<dbReference type="RefSeq" id="WP_306840209.1">
    <property type="nucleotide sequence ID" value="NZ_JAUSRF010000035.1"/>
</dbReference>
<dbReference type="InterPro" id="IPR021130">
    <property type="entry name" value="PRib-ATP_PPHydrolase-like"/>
</dbReference>
<evidence type="ECO:0000256" key="5">
    <source>
        <dbReference type="ARBA" id="ARBA00022490"/>
    </source>
</evidence>
<dbReference type="NCBIfam" id="NF001613">
    <property type="entry name" value="PRK00400.1-5"/>
    <property type="match status" value="1"/>
</dbReference>
<gene>
    <name evidence="11" type="primary">hisE</name>
    <name evidence="12" type="ORF">J2T09_005502</name>
</gene>
<keyword evidence="9 11" id="KW-0067">ATP-binding</keyword>
<comment type="pathway">
    <text evidence="3 11">Amino-acid biosynthesis; L-histidine biosynthesis; L-histidine from 5-phospho-alpha-D-ribose 1-diphosphate: step 2/9.</text>
</comment>
<evidence type="ECO:0000313" key="13">
    <source>
        <dbReference type="Proteomes" id="UP001241472"/>
    </source>
</evidence>
<dbReference type="CDD" id="cd11534">
    <property type="entry name" value="NTP-PPase_HisIE_like"/>
    <property type="match status" value="1"/>
</dbReference>
<comment type="catalytic activity">
    <reaction evidence="1 11">
        <text>1-(5-phospho-beta-D-ribosyl)-ATP + H2O = 1-(5-phospho-beta-D-ribosyl)-5'-AMP + diphosphate + H(+)</text>
        <dbReference type="Rhea" id="RHEA:22828"/>
        <dbReference type="ChEBI" id="CHEBI:15377"/>
        <dbReference type="ChEBI" id="CHEBI:15378"/>
        <dbReference type="ChEBI" id="CHEBI:33019"/>
        <dbReference type="ChEBI" id="CHEBI:59457"/>
        <dbReference type="ChEBI" id="CHEBI:73183"/>
        <dbReference type="EC" id="3.6.1.31"/>
    </reaction>
</comment>
<keyword evidence="13" id="KW-1185">Reference proteome</keyword>
<keyword evidence="7 11" id="KW-0547">Nucleotide-binding</keyword>
<keyword evidence="8 11" id="KW-0378">Hydrolase</keyword>
<evidence type="ECO:0000256" key="8">
    <source>
        <dbReference type="ARBA" id="ARBA00022801"/>
    </source>
</evidence>
<dbReference type="InterPro" id="IPR008179">
    <property type="entry name" value="HisE"/>
</dbReference>